<feature type="domain" description="DUF7674" evidence="1">
    <location>
        <begin position="9"/>
        <end position="115"/>
    </location>
</feature>
<dbReference type="Proteomes" id="UP000187261">
    <property type="component" value="Unassembled WGS sequence"/>
</dbReference>
<dbReference type="AlphaFoldDB" id="A0A1U7PYE0"/>
<gene>
    <name evidence="2" type="ORF">SAMN05660493_01483</name>
</gene>
<protein>
    <recommendedName>
        <fullName evidence="1">DUF7674 domain-containing protein</fullName>
    </recommendedName>
</protein>
<proteinExistence type="predicted"/>
<dbReference type="EMBL" id="FTPU01000013">
    <property type="protein sequence ID" value="SIT96788.1"/>
    <property type="molecule type" value="Genomic_DNA"/>
</dbReference>
<evidence type="ECO:0000313" key="3">
    <source>
        <dbReference type="Proteomes" id="UP000187261"/>
    </source>
</evidence>
<organism evidence="2 3">
    <name type="scientific">Epilithonimonas bovis DSM 19482</name>
    <dbReference type="NCBI Taxonomy" id="1121284"/>
    <lineage>
        <taxon>Bacteria</taxon>
        <taxon>Pseudomonadati</taxon>
        <taxon>Bacteroidota</taxon>
        <taxon>Flavobacteriia</taxon>
        <taxon>Flavobacteriales</taxon>
        <taxon>Weeksellaceae</taxon>
        <taxon>Chryseobacterium group</taxon>
        <taxon>Epilithonimonas</taxon>
    </lineage>
</organism>
<keyword evidence="3" id="KW-1185">Reference proteome</keyword>
<reference evidence="3" key="1">
    <citation type="submission" date="2016-10" db="EMBL/GenBank/DDBJ databases">
        <authorList>
            <person name="Varghese N."/>
            <person name="Submissions S."/>
        </authorList>
    </citation>
    <scope>NUCLEOTIDE SEQUENCE [LARGE SCALE GENOMIC DNA]</scope>
    <source>
        <strain evidence="3">DSM 19482</strain>
    </source>
</reference>
<dbReference type="STRING" id="1121284.SAMN05660493_01483"/>
<dbReference type="OrthoDB" id="707611at2"/>
<sequence>MNYKEAVSEIIKVIPQSKKDFSETYISNNPYMVINTFLRYIKKSIQENNNEVIQQYFQKMNDLYEKGDAALKNAVENVFIYSLDSLTFSCKAVRRQEIFSMLSLSLNKKYLHQVYKSGL</sequence>
<dbReference type="RefSeq" id="WP_076782993.1">
    <property type="nucleotide sequence ID" value="NZ_FTPU01000013.1"/>
</dbReference>
<evidence type="ECO:0000259" key="1">
    <source>
        <dbReference type="Pfam" id="PF24722"/>
    </source>
</evidence>
<dbReference type="InterPro" id="IPR056091">
    <property type="entry name" value="DUF7674"/>
</dbReference>
<dbReference type="Pfam" id="PF24722">
    <property type="entry name" value="DUF7674"/>
    <property type="match status" value="1"/>
</dbReference>
<accession>A0A1U7PYE0</accession>
<evidence type="ECO:0000313" key="2">
    <source>
        <dbReference type="EMBL" id="SIT96788.1"/>
    </source>
</evidence>
<name>A0A1U7PYE0_9FLAO</name>